<sequence>MTITDYKNYLLRPRMFVQLAHDAHSALPDDHTVMANAFGYVFVDLSVFLVVEHLDCNRHIVYFDESLVLRPRDARQVVIQYVKVSDDLEHGQGRDRGLKCNGTYRSRMKCRN</sequence>
<dbReference type="EMBL" id="BGZK01000579">
    <property type="protein sequence ID" value="GBP51315.1"/>
    <property type="molecule type" value="Genomic_DNA"/>
</dbReference>
<protein>
    <submittedName>
        <fullName evidence="1">Uncharacterized protein</fullName>
    </submittedName>
</protein>
<proteinExistence type="predicted"/>
<dbReference type="AlphaFoldDB" id="A0A4C1WMF5"/>
<keyword evidence="2" id="KW-1185">Reference proteome</keyword>
<comment type="caution">
    <text evidence="1">The sequence shown here is derived from an EMBL/GenBank/DDBJ whole genome shotgun (WGS) entry which is preliminary data.</text>
</comment>
<dbReference type="Proteomes" id="UP000299102">
    <property type="component" value="Unassembled WGS sequence"/>
</dbReference>
<evidence type="ECO:0000313" key="2">
    <source>
        <dbReference type="Proteomes" id="UP000299102"/>
    </source>
</evidence>
<organism evidence="1 2">
    <name type="scientific">Eumeta variegata</name>
    <name type="common">Bagworm moth</name>
    <name type="synonym">Eumeta japonica</name>
    <dbReference type="NCBI Taxonomy" id="151549"/>
    <lineage>
        <taxon>Eukaryota</taxon>
        <taxon>Metazoa</taxon>
        <taxon>Ecdysozoa</taxon>
        <taxon>Arthropoda</taxon>
        <taxon>Hexapoda</taxon>
        <taxon>Insecta</taxon>
        <taxon>Pterygota</taxon>
        <taxon>Neoptera</taxon>
        <taxon>Endopterygota</taxon>
        <taxon>Lepidoptera</taxon>
        <taxon>Glossata</taxon>
        <taxon>Ditrysia</taxon>
        <taxon>Tineoidea</taxon>
        <taxon>Psychidae</taxon>
        <taxon>Oiketicinae</taxon>
        <taxon>Eumeta</taxon>
    </lineage>
</organism>
<name>A0A4C1WMF5_EUMVA</name>
<reference evidence="1 2" key="1">
    <citation type="journal article" date="2019" name="Commun. Biol.">
        <title>The bagworm genome reveals a unique fibroin gene that provides high tensile strength.</title>
        <authorList>
            <person name="Kono N."/>
            <person name="Nakamura H."/>
            <person name="Ohtoshi R."/>
            <person name="Tomita M."/>
            <person name="Numata K."/>
            <person name="Arakawa K."/>
        </authorList>
    </citation>
    <scope>NUCLEOTIDE SEQUENCE [LARGE SCALE GENOMIC DNA]</scope>
</reference>
<evidence type="ECO:0000313" key="1">
    <source>
        <dbReference type="EMBL" id="GBP51315.1"/>
    </source>
</evidence>
<accession>A0A4C1WMF5</accession>
<gene>
    <name evidence="1" type="ORF">EVAR_34101_1</name>
</gene>